<dbReference type="CDD" id="cd07890">
    <property type="entry name" value="CYTH-like_AC_IV-like"/>
    <property type="match status" value="1"/>
</dbReference>
<feature type="domain" description="CYTH" evidence="2">
    <location>
        <begin position="1"/>
        <end position="167"/>
    </location>
</feature>
<comment type="caution">
    <text evidence="4">The sequence shown here is derived from an EMBL/GenBank/DDBJ whole genome shotgun (WGS) entry which is preliminary data.</text>
</comment>
<dbReference type="PANTHER" id="PTHR21028">
    <property type="entry name" value="SI:CH211-156B7.4"/>
    <property type="match status" value="1"/>
</dbReference>
<organism evidence="4 5">
    <name type="scientific">Candidatus Altarchaeum hamiconexum</name>
    <dbReference type="NCBI Taxonomy" id="1803513"/>
    <lineage>
        <taxon>Archaea</taxon>
        <taxon>Candidatus Altarchaeota</taxon>
        <taxon>Candidatus Altiarchaeia</taxon>
        <taxon>Candidatus Altarchaeales</taxon>
        <taxon>Candidatus Altarchaeaceae</taxon>
        <taxon>Candidatus Altarchaeum</taxon>
    </lineage>
</organism>
<evidence type="ECO:0000259" key="2">
    <source>
        <dbReference type="PROSITE" id="PS51707"/>
    </source>
</evidence>
<dbReference type="PROSITE" id="PS51707">
    <property type="entry name" value="CYTH"/>
    <property type="match status" value="1"/>
</dbReference>
<dbReference type="Pfam" id="PF01928">
    <property type="entry name" value="CYTH"/>
    <property type="match status" value="1"/>
</dbReference>
<proteinExistence type="predicted"/>
<protein>
    <submittedName>
        <fullName evidence="4">Class IV adenylate cyclase</fullName>
    </submittedName>
</protein>
<evidence type="ECO:0000313" key="3">
    <source>
        <dbReference type="EMBL" id="NCN65330.1"/>
    </source>
</evidence>
<dbReference type="Proteomes" id="UP000768163">
    <property type="component" value="Unassembled WGS sequence"/>
</dbReference>
<dbReference type="InterPro" id="IPR023577">
    <property type="entry name" value="CYTH_domain"/>
</dbReference>
<dbReference type="SMART" id="SM01118">
    <property type="entry name" value="CYTH"/>
    <property type="match status" value="1"/>
</dbReference>
<dbReference type="Proteomes" id="UP000738826">
    <property type="component" value="Unassembled WGS sequence"/>
</dbReference>
<dbReference type="EMBL" id="JAACQH010000086">
    <property type="protein sequence ID" value="NCS91589.1"/>
    <property type="molecule type" value="Genomic_DNA"/>
</dbReference>
<dbReference type="SUPFAM" id="SSF55154">
    <property type="entry name" value="CYTH-like phosphatases"/>
    <property type="match status" value="1"/>
</dbReference>
<evidence type="ECO:0000313" key="5">
    <source>
        <dbReference type="Proteomes" id="UP000738826"/>
    </source>
</evidence>
<evidence type="ECO:0000256" key="1">
    <source>
        <dbReference type="SAM" id="Coils"/>
    </source>
</evidence>
<dbReference type="AlphaFoldDB" id="A0A8J7YUZ4"/>
<evidence type="ECO:0000313" key="4">
    <source>
        <dbReference type="EMBL" id="NCS91589.1"/>
    </source>
</evidence>
<name>A0A8J7YUZ4_9ARCH</name>
<dbReference type="NCBIfam" id="TIGR00318">
    <property type="entry name" value="cyaB"/>
    <property type="match status" value="1"/>
</dbReference>
<dbReference type="InterPro" id="IPR033469">
    <property type="entry name" value="CYTH-like_dom_sf"/>
</dbReference>
<keyword evidence="1" id="KW-0175">Coiled coil</keyword>
<reference evidence="4" key="1">
    <citation type="submission" date="2019-11" db="EMBL/GenBank/DDBJ databases">
        <title>Lipid analysis of CO2-rich subsurface aquifers suggests an autotrophy-based deep biosphere with lysolipids enriched in CPR bacteria.</title>
        <authorList>
            <person name="Probst A.J."/>
            <person name="Elling F.J."/>
            <person name="Castelle C.J."/>
            <person name="Zhu Q."/>
            <person name="Elvert M."/>
            <person name="Birarda G."/>
            <person name="Holman H.-Y."/>
            <person name="Lane K.R."/>
            <person name="Ladd B."/>
            <person name="Ryan M.C."/>
            <person name="Woyke T."/>
            <person name="Hinrichs K.-U."/>
            <person name="Banfield J.F."/>
        </authorList>
    </citation>
    <scope>NUCLEOTIDE SEQUENCE</scope>
    <source>
        <strain evidence="3">CG_2015-01_33_1645</strain>
        <strain evidence="4">CG_2015-04_33_537</strain>
    </source>
</reference>
<feature type="coiled-coil region" evidence="1">
    <location>
        <begin position="3"/>
        <end position="33"/>
    </location>
</feature>
<dbReference type="InterPro" id="IPR008173">
    <property type="entry name" value="Adenylyl_cyclase_CyaB"/>
</dbReference>
<sequence length="175" mass="20652">MLEVEVKAKIKNLEEFKKRLKETNAKFLKTEIQEDLYFNHPCRDFAETDEALRIRKINDKTFLTYKGKRLDAETKTREEIEINCGEEISEILTLLGFKTVANVQKDRKEYEFEKLHICVDKVEQLGNFVEIEGKNLTDKDKIFEILKFFGIEKGETLTLSYMELLMEKIKCGIKK</sequence>
<gene>
    <name evidence="4" type="primary">cyaB</name>
    <name evidence="4" type="ORF">GW779_04155</name>
    <name evidence="3" type="ORF">GW910_04640</name>
</gene>
<dbReference type="EMBL" id="JAACVF010000125">
    <property type="protein sequence ID" value="NCN65330.1"/>
    <property type="molecule type" value="Genomic_DNA"/>
</dbReference>
<dbReference type="Gene3D" id="2.40.320.10">
    <property type="entry name" value="Hypothetical Protein Pfu-838710-001"/>
    <property type="match status" value="1"/>
</dbReference>
<dbReference type="PANTHER" id="PTHR21028:SF2">
    <property type="entry name" value="CYTH DOMAIN-CONTAINING PROTEIN"/>
    <property type="match status" value="1"/>
</dbReference>
<accession>A0A8J7YUZ4</accession>